<dbReference type="RefSeq" id="WP_007200507.1">
    <property type="nucleotide sequence ID" value="NZ_AKKV01000019.1"/>
</dbReference>
<dbReference type="Proteomes" id="UP000004080">
    <property type="component" value="Unassembled WGS sequence"/>
</dbReference>
<feature type="transmembrane region" description="Helical" evidence="6">
    <location>
        <begin position="66"/>
        <end position="85"/>
    </location>
</feature>
<protein>
    <recommendedName>
        <fullName evidence="6">Probable membrane transporter protein</fullName>
    </recommendedName>
</protein>
<feature type="transmembrane region" description="Helical" evidence="6">
    <location>
        <begin position="248"/>
        <end position="275"/>
    </location>
</feature>
<keyword evidence="5 6" id="KW-0472">Membrane</keyword>
<comment type="caution">
    <text evidence="7">The sequence shown here is derived from an EMBL/GenBank/DDBJ whole genome shotgun (WGS) entry which is preliminary data.</text>
</comment>
<accession>I8UJF5</accession>
<dbReference type="GO" id="GO:0005886">
    <property type="term" value="C:plasma membrane"/>
    <property type="evidence" value="ECO:0007669"/>
    <property type="project" value="UniProtKB-SubCell"/>
</dbReference>
<evidence type="ECO:0000256" key="5">
    <source>
        <dbReference type="ARBA" id="ARBA00023136"/>
    </source>
</evidence>
<dbReference type="InterPro" id="IPR051598">
    <property type="entry name" value="TSUP/Inactive_protease-like"/>
</dbReference>
<dbReference type="eggNOG" id="COG0730">
    <property type="taxonomic scope" value="Bacteria"/>
</dbReference>
<proteinExistence type="inferred from homology"/>
<keyword evidence="6" id="KW-1003">Cell membrane</keyword>
<keyword evidence="3 6" id="KW-0812">Transmembrane</keyword>
<name>I8UJF5_9BACL</name>
<evidence type="ECO:0000313" key="8">
    <source>
        <dbReference type="Proteomes" id="UP000004080"/>
    </source>
</evidence>
<feature type="transmembrane region" description="Helical" evidence="6">
    <location>
        <begin position="140"/>
        <end position="165"/>
    </location>
</feature>
<dbReference type="PANTHER" id="PTHR43701">
    <property type="entry name" value="MEMBRANE TRANSPORTER PROTEIN MJ0441-RELATED"/>
    <property type="match status" value="1"/>
</dbReference>
<dbReference type="AlphaFoldDB" id="I8UJF5"/>
<evidence type="ECO:0000256" key="6">
    <source>
        <dbReference type="RuleBase" id="RU363041"/>
    </source>
</evidence>
<keyword evidence="4 6" id="KW-1133">Transmembrane helix</keyword>
<dbReference type="PATRIC" id="fig|1196324.3.peg.407"/>
<dbReference type="PANTHER" id="PTHR43701:SF12">
    <property type="entry name" value="MEMBRANE TRANSPORTER PROTEIN YTNM-RELATED"/>
    <property type="match status" value="1"/>
</dbReference>
<reference evidence="7 8" key="1">
    <citation type="journal article" date="2012" name="J. Bacteriol.">
        <title>Genome of Bacillus macauensis ZFHKF-1, a Long-Chain-Forming Bacterium.</title>
        <authorList>
            <person name="Cai L."/>
            <person name="Zhang T."/>
        </authorList>
    </citation>
    <scope>NUCLEOTIDE SEQUENCE [LARGE SCALE GENOMIC DNA]</scope>
    <source>
        <strain evidence="7 8">ZFHKF-1</strain>
    </source>
</reference>
<evidence type="ECO:0000256" key="3">
    <source>
        <dbReference type="ARBA" id="ARBA00022692"/>
    </source>
</evidence>
<dbReference type="EMBL" id="AKKV01000019">
    <property type="protein sequence ID" value="EIT86995.1"/>
    <property type="molecule type" value="Genomic_DNA"/>
</dbReference>
<evidence type="ECO:0000256" key="2">
    <source>
        <dbReference type="ARBA" id="ARBA00009142"/>
    </source>
</evidence>
<evidence type="ECO:0000313" key="7">
    <source>
        <dbReference type="EMBL" id="EIT86995.1"/>
    </source>
</evidence>
<dbReference type="OrthoDB" id="2841647at2"/>
<comment type="subcellular location">
    <subcellularLocation>
        <location evidence="6">Cell membrane</location>
        <topology evidence="6">Multi-pass membrane protein</topology>
    </subcellularLocation>
    <subcellularLocation>
        <location evidence="1">Membrane</location>
        <topology evidence="1">Multi-pass membrane protein</topology>
    </subcellularLocation>
</comment>
<dbReference type="STRING" id="1196324.A374_02039"/>
<evidence type="ECO:0000256" key="4">
    <source>
        <dbReference type="ARBA" id="ARBA00022989"/>
    </source>
</evidence>
<feature type="transmembrane region" description="Helical" evidence="6">
    <location>
        <begin position="177"/>
        <end position="196"/>
    </location>
</feature>
<keyword evidence="8" id="KW-1185">Reference proteome</keyword>
<dbReference type="Pfam" id="PF01925">
    <property type="entry name" value="TauE"/>
    <property type="match status" value="1"/>
</dbReference>
<comment type="similarity">
    <text evidence="2 6">Belongs to the 4-toluene sulfonate uptake permease (TSUP) (TC 2.A.102) family.</text>
</comment>
<sequence>MDLLYIAIGLAIGIISGFFGLGGGFILTPVLMLFGYPPIVAIATSLLYSIGTSISGVVAHLRLKNIYWKTAITLGISGVLATQAANPLVVYMSNHHWDKIVIPVLYIVLMGYFCVQLLVKRRKKEQDRGATRHAFSLPKTLLIGFVSGFLSSTLGVGGGFVMVPLMISILKIEPRKAVGTSLVSVFAIVSAGFITYAQTVSLNYHLGLFLIIGALFGAQAGARLTALYNNQKIEMYLGGIYGVTLLSVTFQLFGIGTIGLYVVSLYILFLLCLFLKDTVRHFRKKTRQSA</sequence>
<gene>
    <name evidence="7" type="ORF">A374_02039</name>
</gene>
<evidence type="ECO:0000256" key="1">
    <source>
        <dbReference type="ARBA" id="ARBA00004141"/>
    </source>
</evidence>
<feature type="transmembrane region" description="Helical" evidence="6">
    <location>
        <begin position="7"/>
        <end position="27"/>
    </location>
</feature>
<feature type="transmembrane region" description="Helical" evidence="6">
    <location>
        <begin position="39"/>
        <end position="59"/>
    </location>
</feature>
<feature type="transmembrane region" description="Helical" evidence="6">
    <location>
        <begin position="208"/>
        <end position="228"/>
    </location>
</feature>
<organism evidence="7 8">
    <name type="scientific">Fictibacillus macauensis ZFHKF-1</name>
    <dbReference type="NCBI Taxonomy" id="1196324"/>
    <lineage>
        <taxon>Bacteria</taxon>
        <taxon>Bacillati</taxon>
        <taxon>Bacillota</taxon>
        <taxon>Bacilli</taxon>
        <taxon>Bacillales</taxon>
        <taxon>Fictibacillaceae</taxon>
        <taxon>Fictibacillus</taxon>
    </lineage>
</organism>
<dbReference type="InterPro" id="IPR002781">
    <property type="entry name" value="TM_pro_TauE-like"/>
</dbReference>
<feature type="transmembrane region" description="Helical" evidence="6">
    <location>
        <begin position="100"/>
        <end position="119"/>
    </location>
</feature>